<name>A0AAD9AGQ1_9PEZI</name>
<organism evidence="1 2">
    <name type="scientific">Colletotrichum chrysophilum</name>
    <dbReference type="NCBI Taxonomy" id="1836956"/>
    <lineage>
        <taxon>Eukaryota</taxon>
        <taxon>Fungi</taxon>
        <taxon>Dikarya</taxon>
        <taxon>Ascomycota</taxon>
        <taxon>Pezizomycotina</taxon>
        <taxon>Sordariomycetes</taxon>
        <taxon>Hypocreomycetidae</taxon>
        <taxon>Glomerellales</taxon>
        <taxon>Glomerellaceae</taxon>
        <taxon>Colletotrichum</taxon>
        <taxon>Colletotrichum gloeosporioides species complex</taxon>
    </lineage>
</organism>
<dbReference type="Proteomes" id="UP001243330">
    <property type="component" value="Unassembled WGS sequence"/>
</dbReference>
<protein>
    <recommendedName>
        <fullName evidence="3">Fungal N-terminal domain-containing protein</fullName>
    </recommendedName>
</protein>
<comment type="caution">
    <text evidence="1">The sequence shown here is derived from an EMBL/GenBank/DDBJ whole genome shotgun (WGS) entry which is preliminary data.</text>
</comment>
<sequence>MAEVLGTVVGVVSLGLQACSGIIKYLDGIKGHQDDIASTSRLCESLQRRLCLLEGIQDDIAAAANGAGFEIGEAISSVKTEFTNLSSFMDTVRLNEDPSKSFSDWLKDRKTRVTFPFRRDHLNHLQNYLGQADKALQAALQMQEIRMGINSVNALGSIENRLTKLNTCSSFKFDGILQHLTQTRHYLGALSNNMSRMTLDLEAFVPHVQEHMENTTIQMACLRSQVGDVLQVLTSPDVAIVLKRLLSKPDVLRSVCTEATLNRQGLGIRDSHEDIKRSVTGANNPFRCQCRSSIMRTQSVRRFGPARFTTKRYGHQVHMLDCPLAGISPSRKGWSFVISGKLSRLVLSAAIDIPMAASFGAGGFSLSTPLTMYCFRNNSPAWNTVEIIQKASITLESGDFSLVLQKGIDNLRWIFTTKKASPKDIHSSEGTLLHAACYPGVAVNIRSAERLKPLIQFLVAVGVPRNHPNSNGE</sequence>
<keyword evidence="2" id="KW-1185">Reference proteome</keyword>
<reference evidence="1" key="1">
    <citation type="submission" date="2023-01" db="EMBL/GenBank/DDBJ databases">
        <title>Colletotrichum chrysophilum M932 genome sequence.</title>
        <authorList>
            <person name="Baroncelli R."/>
        </authorList>
    </citation>
    <scope>NUCLEOTIDE SEQUENCE</scope>
    <source>
        <strain evidence="1">M932</strain>
    </source>
</reference>
<dbReference type="AlphaFoldDB" id="A0AAD9AGQ1"/>
<evidence type="ECO:0008006" key="3">
    <source>
        <dbReference type="Google" id="ProtNLM"/>
    </source>
</evidence>
<evidence type="ECO:0000313" key="2">
    <source>
        <dbReference type="Proteomes" id="UP001243330"/>
    </source>
</evidence>
<accession>A0AAD9AGQ1</accession>
<dbReference type="EMBL" id="JAQOWY010000188">
    <property type="protein sequence ID" value="KAK1847898.1"/>
    <property type="molecule type" value="Genomic_DNA"/>
</dbReference>
<evidence type="ECO:0000313" key="1">
    <source>
        <dbReference type="EMBL" id="KAK1847898.1"/>
    </source>
</evidence>
<gene>
    <name evidence="1" type="ORF">CCHR01_09488</name>
</gene>
<proteinExistence type="predicted"/>